<feature type="signal peptide" evidence="5">
    <location>
        <begin position="1"/>
        <end position="23"/>
    </location>
</feature>
<protein>
    <submittedName>
        <fullName evidence="6">Zinc transport system substrate-binding protein</fullName>
    </submittedName>
</protein>
<dbReference type="PRINTS" id="PR00691">
    <property type="entry name" value="ADHESINB"/>
</dbReference>
<evidence type="ECO:0000313" key="6">
    <source>
        <dbReference type="EMBL" id="SDI94603.1"/>
    </source>
</evidence>
<dbReference type="GO" id="GO:0046872">
    <property type="term" value="F:metal ion binding"/>
    <property type="evidence" value="ECO:0007669"/>
    <property type="project" value="InterPro"/>
</dbReference>
<evidence type="ECO:0000256" key="1">
    <source>
        <dbReference type="ARBA" id="ARBA00011028"/>
    </source>
</evidence>
<evidence type="ECO:0000256" key="3">
    <source>
        <dbReference type="ARBA" id="ARBA00022729"/>
    </source>
</evidence>
<keyword evidence="3 5" id="KW-0732">Signal</keyword>
<gene>
    <name evidence="6" type="ORF">SAMN05421804_105172</name>
</gene>
<dbReference type="GO" id="GO:0030001">
    <property type="term" value="P:metal ion transport"/>
    <property type="evidence" value="ECO:0007669"/>
    <property type="project" value="InterPro"/>
</dbReference>
<dbReference type="PRINTS" id="PR00690">
    <property type="entry name" value="ADHESNFAMILY"/>
</dbReference>
<dbReference type="InterPro" id="IPR006129">
    <property type="entry name" value="AdhesinB"/>
</dbReference>
<dbReference type="InterPro" id="IPR050492">
    <property type="entry name" value="Bact_metal-bind_prot9"/>
</dbReference>
<dbReference type="PANTHER" id="PTHR42953">
    <property type="entry name" value="HIGH-AFFINITY ZINC UPTAKE SYSTEM PROTEIN ZNUA-RELATED"/>
    <property type="match status" value="1"/>
</dbReference>
<dbReference type="PANTHER" id="PTHR42953:SF3">
    <property type="entry name" value="HIGH-AFFINITY ZINC UPTAKE SYSTEM PROTEIN ZNUA"/>
    <property type="match status" value="1"/>
</dbReference>
<proteinExistence type="inferred from homology"/>
<evidence type="ECO:0000256" key="2">
    <source>
        <dbReference type="ARBA" id="ARBA00022448"/>
    </source>
</evidence>
<dbReference type="RefSeq" id="WP_051651608.1">
    <property type="nucleotide sequence ID" value="NZ_FNDZ01000005.1"/>
</dbReference>
<evidence type="ECO:0000256" key="5">
    <source>
        <dbReference type="SAM" id="SignalP"/>
    </source>
</evidence>
<dbReference type="Gene3D" id="3.40.50.1980">
    <property type="entry name" value="Nitrogenase molybdenum iron protein domain"/>
    <property type="match status" value="2"/>
</dbReference>
<dbReference type="GO" id="GO:0007155">
    <property type="term" value="P:cell adhesion"/>
    <property type="evidence" value="ECO:0007669"/>
    <property type="project" value="InterPro"/>
</dbReference>
<dbReference type="Proteomes" id="UP000183255">
    <property type="component" value="Unassembled WGS sequence"/>
</dbReference>
<dbReference type="SUPFAM" id="SSF53807">
    <property type="entry name" value="Helical backbone' metal receptor"/>
    <property type="match status" value="1"/>
</dbReference>
<keyword evidence="2 4" id="KW-0813">Transport</keyword>
<dbReference type="PROSITE" id="PS51257">
    <property type="entry name" value="PROKAR_LIPOPROTEIN"/>
    <property type="match status" value="1"/>
</dbReference>
<reference evidence="6 7" key="1">
    <citation type="submission" date="2016-10" db="EMBL/GenBank/DDBJ databases">
        <authorList>
            <person name="de Groot N.N."/>
        </authorList>
    </citation>
    <scope>NUCLEOTIDE SEQUENCE [LARGE SCALE GENOMIC DNA]</scope>
    <source>
        <strain evidence="6 7">CGMCC 1.5058</strain>
    </source>
</reference>
<sequence>MKKRLIGLIAAVSVMAFMAGCQAEPKTETPAEEGPAVENPEEPTIEKLKVATTIHPVNEVVRIVGGDYVDTWKIVPEGAEAHDFEPTIKDMGELSTVKFLFMNGLGMEPWVEKAVENSGNKDLSVIDLSEGVSLITIEGDDHDHDHEEEGHSHDHGEFDPHIWLSIDALITMAEHVKEELTVLVPEGAETFEANLEAFKAEAVTLKETYQEKFKVYEGKAFVTGHAAFGYMTREMGLQQKAIEGPFQEGEPTPKKLQDLIDYVKAENITTIFLEEAASPKVSETLARETGGETVTINALEAEGDLLLNLEDIYKKVLESFEG</sequence>
<dbReference type="InterPro" id="IPR006127">
    <property type="entry name" value="ZnuA-like"/>
</dbReference>
<evidence type="ECO:0000313" key="7">
    <source>
        <dbReference type="Proteomes" id="UP000183255"/>
    </source>
</evidence>
<feature type="chain" id="PRO_5038814272" evidence="5">
    <location>
        <begin position="24"/>
        <end position="322"/>
    </location>
</feature>
<accession>A0A1G8PQ84</accession>
<dbReference type="EMBL" id="FNDZ01000005">
    <property type="protein sequence ID" value="SDI94603.1"/>
    <property type="molecule type" value="Genomic_DNA"/>
</dbReference>
<comment type="similarity">
    <text evidence="1 4">Belongs to the bacterial solute-binding protein 9 family.</text>
</comment>
<evidence type="ECO:0000256" key="4">
    <source>
        <dbReference type="RuleBase" id="RU003512"/>
    </source>
</evidence>
<dbReference type="InterPro" id="IPR006128">
    <property type="entry name" value="Lipoprotein_PsaA-like"/>
</dbReference>
<dbReference type="Pfam" id="PF01297">
    <property type="entry name" value="ZnuA"/>
    <property type="match status" value="1"/>
</dbReference>
<dbReference type="AlphaFoldDB" id="A0A1G8PQ84"/>
<organism evidence="6 7">
    <name type="scientific">Proteiniclasticum ruminis</name>
    <dbReference type="NCBI Taxonomy" id="398199"/>
    <lineage>
        <taxon>Bacteria</taxon>
        <taxon>Bacillati</taxon>
        <taxon>Bacillota</taxon>
        <taxon>Clostridia</taxon>
        <taxon>Eubacteriales</taxon>
        <taxon>Clostridiaceae</taxon>
        <taxon>Proteiniclasticum</taxon>
    </lineage>
</organism>
<name>A0A1G8PQ84_9CLOT</name>